<evidence type="ECO:0000256" key="11">
    <source>
        <dbReference type="ARBA" id="ARBA00022917"/>
    </source>
</evidence>
<keyword evidence="12" id="KW-0030">Aminoacyl-tRNA synthetase</keyword>
<comment type="cofactor">
    <cofactor evidence="1">
        <name>Mg(2+)</name>
        <dbReference type="ChEBI" id="CHEBI:18420"/>
    </cofactor>
</comment>
<dbReference type="Gene3D" id="3.30.930.10">
    <property type="entry name" value="Bira Bifunctional Protein, Domain 2"/>
    <property type="match status" value="1"/>
</dbReference>
<evidence type="ECO:0000259" key="13">
    <source>
        <dbReference type="PROSITE" id="PS51483"/>
    </source>
</evidence>
<keyword evidence="11" id="KW-0648">Protein biosynthesis</keyword>
<proteinExistence type="inferred from homology"/>
<reference evidence="14" key="1">
    <citation type="journal article" date="2020" name="mSystems">
        <title>Genome- and Community-Level Interaction Insights into Carbon Utilization and Element Cycling Functions of Hydrothermarchaeota in Hydrothermal Sediment.</title>
        <authorList>
            <person name="Zhou Z."/>
            <person name="Liu Y."/>
            <person name="Xu W."/>
            <person name="Pan J."/>
            <person name="Luo Z.H."/>
            <person name="Li M."/>
        </authorList>
    </citation>
    <scope>NUCLEOTIDE SEQUENCE [LARGE SCALE GENOMIC DNA]</scope>
    <source>
        <strain evidence="14">SpSt-658</strain>
    </source>
</reference>
<dbReference type="Gene3D" id="3.50.40.10">
    <property type="entry name" value="Phenylalanyl-trna Synthetase, Chain B, domain 3"/>
    <property type="match status" value="1"/>
</dbReference>
<dbReference type="SUPFAM" id="SSF46955">
    <property type="entry name" value="Putative DNA-binding domain"/>
    <property type="match status" value="2"/>
</dbReference>
<evidence type="ECO:0000256" key="3">
    <source>
        <dbReference type="ARBA" id="ARBA00007438"/>
    </source>
</evidence>
<evidence type="ECO:0000313" key="14">
    <source>
        <dbReference type="EMBL" id="HGM06821.1"/>
    </source>
</evidence>
<name>A0A7C4D028_9CREN</name>
<evidence type="ECO:0000256" key="9">
    <source>
        <dbReference type="ARBA" id="ARBA00022840"/>
    </source>
</evidence>
<dbReference type="Pfam" id="PF03484">
    <property type="entry name" value="B5"/>
    <property type="match status" value="1"/>
</dbReference>
<dbReference type="AlphaFoldDB" id="A0A7C4D028"/>
<evidence type="ECO:0000256" key="6">
    <source>
        <dbReference type="ARBA" id="ARBA00022598"/>
    </source>
</evidence>
<comment type="subcellular location">
    <subcellularLocation>
        <location evidence="2">Cytoplasm</location>
    </subcellularLocation>
</comment>
<evidence type="ECO:0000256" key="1">
    <source>
        <dbReference type="ARBA" id="ARBA00001946"/>
    </source>
</evidence>
<dbReference type="InterPro" id="IPR041616">
    <property type="entry name" value="PheRS_beta_core"/>
</dbReference>
<feature type="domain" description="B5" evidence="13">
    <location>
        <begin position="268"/>
        <end position="346"/>
    </location>
</feature>
<dbReference type="InterPro" id="IPR020825">
    <property type="entry name" value="Phe-tRNA_synthase-like_B3/B4"/>
</dbReference>
<dbReference type="EMBL" id="DTCA01000009">
    <property type="protein sequence ID" value="HGM06821.1"/>
    <property type="molecule type" value="Genomic_DNA"/>
</dbReference>
<evidence type="ECO:0000256" key="8">
    <source>
        <dbReference type="ARBA" id="ARBA00022741"/>
    </source>
</evidence>
<dbReference type="InterPro" id="IPR009061">
    <property type="entry name" value="DNA-bd_dom_put_sf"/>
</dbReference>
<dbReference type="NCBIfam" id="TIGR00471">
    <property type="entry name" value="pheT_arch"/>
    <property type="match status" value="1"/>
</dbReference>
<keyword evidence="6 14" id="KW-0436">Ligase</keyword>
<evidence type="ECO:0000256" key="10">
    <source>
        <dbReference type="ARBA" id="ARBA00022842"/>
    </source>
</evidence>
<dbReference type="PANTHER" id="PTHR10947:SF0">
    <property type="entry name" value="PHENYLALANINE--TRNA LIGASE BETA SUBUNIT"/>
    <property type="match status" value="1"/>
</dbReference>
<dbReference type="PANTHER" id="PTHR10947">
    <property type="entry name" value="PHENYLALANYL-TRNA SYNTHETASE BETA CHAIN AND LEUCINE-RICH REPEAT-CONTAINING PROTEIN 47"/>
    <property type="match status" value="1"/>
</dbReference>
<dbReference type="InterPro" id="IPR004531">
    <property type="entry name" value="Phe-tRNA-synth_IIc_bsu_arc_euk"/>
</dbReference>
<dbReference type="InterPro" id="IPR005146">
    <property type="entry name" value="B3/B4_tRNA-bd"/>
</dbReference>
<dbReference type="Gene3D" id="3.30.56.10">
    <property type="match status" value="2"/>
</dbReference>
<dbReference type="GO" id="GO:0009328">
    <property type="term" value="C:phenylalanine-tRNA ligase complex"/>
    <property type="evidence" value="ECO:0007669"/>
    <property type="project" value="TreeGrafter"/>
</dbReference>
<evidence type="ECO:0000256" key="12">
    <source>
        <dbReference type="ARBA" id="ARBA00023146"/>
    </source>
</evidence>
<dbReference type="EC" id="6.1.1.20" evidence="4"/>
<comment type="similarity">
    <text evidence="3">Belongs to the phenylalanyl-tRNA synthetase beta subunit family. Type 2 subfamily.</text>
</comment>
<accession>A0A7C4D028</accession>
<dbReference type="GO" id="GO:0004826">
    <property type="term" value="F:phenylalanine-tRNA ligase activity"/>
    <property type="evidence" value="ECO:0007669"/>
    <property type="project" value="UniProtKB-EC"/>
</dbReference>
<dbReference type="GO" id="GO:0005524">
    <property type="term" value="F:ATP binding"/>
    <property type="evidence" value="ECO:0007669"/>
    <property type="project" value="UniProtKB-KW"/>
</dbReference>
<dbReference type="Pfam" id="PF17759">
    <property type="entry name" value="tRNA_synthFbeta"/>
    <property type="match status" value="1"/>
</dbReference>
<keyword evidence="10" id="KW-0460">Magnesium</keyword>
<organism evidence="14">
    <name type="scientific">Ignisphaera aggregans</name>
    <dbReference type="NCBI Taxonomy" id="334771"/>
    <lineage>
        <taxon>Archaea</taxon>
        <taxon>Thermoproteota</taxon>
        <taxon>Thermoprotei</taxon>
        <taxon>Desulfurococcales</taxon>
        <taxon>Desulfurococcaceae</taxon>
        <taxon>Ignisphaera</taxon>
    </lineage>
</organism>
<keyword evidence="7" id="KW-0479">Metal-binding</keyword>
<dbReference type="InterPro" id="IPR045060">
    <property type="entry name" value="Phe-tRNA-ligase_IIc_bsu"/>
</dbReference>
<dbReference type="SMART" id="SM00873">
    <property type="entry name" value="B3_4"/>
    <property type="match status" value="1"/>
</dbReference>
<dbReference type="InterPro" id="IPR045864">
    <property type="entry name" value="aa-tRNA-synth_II/BPL/LPL"/>
</dbReference>
<dbReference type="GO" id="GO:0000287">
    <property type="term" value="F:magnesium ion binding"/>
    <property type="evidence" value="ECO:0007669"/>
    <property type="project" value="InterPro"/>
</dbReference>
<protein>
    <recommendedName>
        <fullName evidence="4">phenylalanine--tRNA ligase</fullName>
        <ecNumber evidence="4">6.1.1.20</ecNumber>
    </recommendedName>
</protein>
<gene>
    <name evidence="14" type="ORF">ENU31_00215</name>
</gene>
<dbReference type="InterPro" id="IPR005147">
    <property type="entry name" value="tRNA_synthase_B5-dom"/>
</dbReference>
<keyword evidence="8" id="KW-0547">Nucleotide-binding</keyword>
<dbReference type="GO" id="GO:0006432">
    <property type="term" value="P:phenylalanyl-tRNA aminoacylation"/>
    <property type="evidence" value="ECO:0007669"/>
    <property type="project" value="InterPro"/>
</dbReference>
<dbReference type="SUPFAM" id="SSF55681">
    <property type="entry name" value="Class II aaRS and biotin synthetases"/>
    <property type="match status" value="1"/>
</dbReference>
<evidence type="ECO:0000256" key="5">
    <source>
        <dbReference type="ARBA" id="ARBA00022490"/>
    </source>
</evidence>
<sequence length="558" mass="63050">MPVVRTSLHRILRLTGINDIEELMNTLFNLKCETEIDKGDTIAIEVQSDRIDMFSVEGIAYAVRLYLGLVIPKSINSETFFKVFVEPPLKRPYIGIAAVKNVELDEEALKDLIEFQERLHTTYGRHRKKVAIGLHDLSKLSSRIIVYKDVDIDRVEMIPLFSNKRMSIREVLNSTEQGSLYGSIAIHGNKHPAIMVSDEVIALPPVINSDITRLESSSRDILIDVTGTDFNSVINVLNVIVHALSFYGGEVLGAEIYYPDRTIVTPDLRWREVEIDINFATRWLGLENRKVVEEGGKALQRMGYIVKEISNEKMLVLVPPYRCDIMHPVDVVEDIAIGFGYHNLGIEFVEPVKSVKLRVVKEIDVKYLVEVLREVLVGLGYTEINVLSLSSSKIIELVSDEPYIKIVNALSKELDALRNSLIPSMLTVLRDSQYVAQPVKVFEIGEVVEKCDTCYTGWRNSLNVLLAVMNSEIRFEDIHADLYAVLRELGLENSLTIRACNKKAFIDGRCGCILYEDKEVGVIGEVRPEILKSMDIEYPIAMAELKLDVLAKVIRSLK</sequence>
<dbReference type="GO" id="GO:0003723">
    <property type="term" value="F:RNA binding"/>
    <property type="evidence" value="ECO:0007669"/>
    <property type="project" value="InterPro"/>
</dbReference>
<keyword evidence="9" id="KW-0067">ATP-binding</keyword>
<comment type="caution">
    <text evidence="14">The sequence shown here is derived from an EMBL/GenBank/DDBJ whole genome shotgun (WGS) entry which is preliminary data.</text>
</comment>
<dbReference type="SMART" id="SM00874">
    <property type="entry name" value="B5"/>
    <property type="match status" value="1"/>
</dbReference>
<evidence type="ECO:0000256" key="2">
    <source>
        <dbReference type="ARBA" id="ARBA00004496"/>
    </source>
</evidence>
<dbReference type="PROSITE" id="PS51483">
    <property type="entry name" value="B5"/>
    <property type="match status" value="1"/>
</dbReference>
<keyword evidence="5" id="KW-0963">Cytoplasm</keyword>
<evidence type="ECO:0000256" key="4">
    <source>
        <dbReference type="ARBA" id="ARBA00012814"/>
    </source>
</evidence>
<evidence type="ECO:0000256" key="7">
    <source>
        <dbReference type="ARBA" id="ARBA00022723"/>
    </source>
</evidence>